<reference evidence="1 2" key="1">
    <citation type="submission" date="2015-09" db="EMBL/GenBank/DDBJ databases">
        <title>Spore heat resistance.</title>
        <authorList>
            <person name="Boekhorst J."/>
            <person name="Berendsen E.M."/>
            <person name="Wells-Bennik M.H."/>
            <person name="Kuipers O.P."/>
        </authorList>
    </citation>
    <scope>NUCLEOTIDE SEQUENCE [LARGE SCALE GENOMIC DNA]</scope>
    <source>
        <strain evidence="1 2">B4122</strain>
    </source>
</reference>
<gene>
    <name evidence="1" type="ORF">B4122_1044</name>
</gene>
<organism evidence="1 2">
    <name type="scientific">Bacillus subtilis</name>
    <dbReference type="NCBI Taxonomy" id="1423"/>
    <lineage>
        <taxon>Bacteria</taxon>
        <taxon>Bacillati</taxon>
        <taxon>Bacillota</taxon>
        <taxon>Bacilli</taxon>
        <taxon>Bacillales</taxon>
        <taxon>Bacillaceae</taxon>
        <taxon>Bacillus</taxon>
    </lineage>
</organism>
<sequence length="40" mass="4974">MFLFDVFLFVKYFTFILCNTSQTFSSEKFCLIYEQKRNHH</sequence>
<dbReference type="Proteomes" id="UP000076442">
    <property type="component" value="Unassembled WGS sequence"/>
</dbReference>
<accession>A0AAP1E4N7</accession>
<protein>
    <submittedName>
        <fullName evidence="1">Uncharacterized protein</fullName>
    </submittedName>
</protein>
<evidence type="ECO:0000313" key="2">
    <source>
        <dbReference type="Proteomes" id="UP000076442"/>
    </source>
</evidence>
<dbReference type="AlphaFoldDB" id="A0AAP1E4N7"/>
<proteinExistence type="predicted"/>
<dbReference type="EMBL" id="LJZV01000003">
    <property type="protein sequence ID" value="KZD94348.1"/>
    <property type="molecule type" value="Genomic_DNA"/>
</dbReference>
<evidence type="ECO:0000313" key="1">
    <source>
        <dbReference type="EMBL" id="KZD94348.1"/>
    </source>
</evidence>
<name>A0AAP1E4N7_BACIU</name>
<comment type="caution">
    <text evidence="1">The sequence shown here is derived from an EMBL/GenBank/DDBJ whole genome shotgun (WGS) entry which is preliminary data.</text>
</comment>